<gene>
    <name evidence="2" type="ORF">FLL46_02155</name>
</gene>
<protein>
    <submittedName>
        <fullName evidence="2">Uncharacterized protein</fullName>
    </submittedName>
</protein>
<feature type="signal peptide" evidence="1">
    <location>
        <begin position="1"/>
        <end position="18"/>
    </location>
</feature>
<organism evidence="2 3">
    <name type="scientific">Aliikangiella coralliicola</name>
    <dbReference type="NCBI Taxonomy" id="2592383"/>
    <lineage>
        <taxon>Bacteria</taxon>
        <taxon>Pseudomonadati</taxon>
        <taxon>Pseudomonadota</taxon>
        <taxon>Gammaproteobacteria</taxon>
        <taxon>Oceanospirillales</taxon>
        <taxon>Pleioneaceae</taxon>
        <taxon>Aliikangiella</taxon>
    </lineage>
</organism>
<dbReference type="OrthoDB" id="7068330at2"/>
<dbReference type="AlphaFoldDB" id="A0A545UJR5"/>
<dbReference type="RefSeq" id="WP_142891771.1">
    <property type="nucleotide sequence ID" value="NZ_ML660160.1"/>
</dbReference>
<sequence>MKKLMVAISFFISASAIAGPHYVSGKIQKVSGSVDPAIQMTNAISPEKCNAGNYGWLRFKGTTSEERHRVYATALSAAIANKQVTVYTNSDDAECRIYAIEVNM</sequence>
<accession>A0A545UJR5</accession>
<name>A0A545UJR5_9GAMM</name>
<evidence type="ECO:0000313" key="3">
    <source>
        <dbReference type="Proteomes" id="UP000315439"/>
    </source>
</evidence>
<evidence type="ECO:0000256" key="1">
    <source>
        <dbReference type="SAM" id="SignalP"/>
    </source>
</evidence>
<feature type="chain" id="PRO_5021806240" evidence="1">
    <location>
        <begin position="19"/>
        <end position="104"/>
    </location>
</feature>
<comment type="caution">
    <text evidence="2">The sequence shown here is derived from an EMBL/GenBank/DDBJ whole genome shotgun (WGS) entry which is preliminary data.</text>
</comment>
<proteinExistence type="predicted"/>
<keyword evidence="3" id="KW-1185">Reference proteome</keyword>
<dbReference type="EMBL" id="VIKS01000001">
    <property type="protein sequence ID" value="TQV89707.1"/>
    <property type="molecule type" value="Genomic_DNA"/>
</dbReference>
<reference evidence="2 3" key="1">
    <citation type="submission" date="2019-07" db="EMBL/GenBank/DDBJ databases">
        <title>Draft genome for Aliikangiella sp. M105.</title>
        <authorList>
            <person name="Wang G."/>
        </authorList>
    </citation>
    <scope>NUCLEOTIDE SEQUENCE [LARGE SCALE GENOMIC DNA]</scope>
    <source>
        <strain evidence="2 3">M105</strain>
    </source>
</reference>
<dbReference type="Proteomes" id="UP000315439">
    <property type="component" value="Unassembled WGS sequence"/>
</dbReference>
<keyword evidence="1" id="KW-0732">Signal</keyword>
<evidence type="ECO:0000313" key="2">
    <source>
        <dbReference type="EMBL" id="TQV89707.1"/>
    </source>
</evidence>